<protein>
    <recommendedName>
        <fullName evidence="1">HAT C-terminal dimerisation domain-containing protein</fullName>
    </recommendedName>
</protein>
<name>A0AAQ3RW60_VIGMU</name>
<dbReference type="Pfam" id="PF05699">
    <property type="entry name" value="Dimer_Tnp_hAT"/>
    <property type="match status" value="1"/>
</dbReference>
<sequence length="101" mass="12191">MKCFWNLTVGFYLTYMLDNLNFLYTRLRYAIFLAEWWSTYGGGCPNLSRLAIRILSQTSSVMSWKRNQIPFEQIVNTRNYIERQHLTDLVFVHCNLRLRQM</sequence>
<organism evidence="2 3">
    <name type="scientific">Vigna mungo</name>
    <name type="common">Black gram</name>
    <name type="synonym">Phaseolus mungo</name>
    <dbReference type="NCBI Taxonomy" id="3915"/>
    <lineage>
        <taxon>Eukaryota</taxon>
        <taxon>Viridiplantae</taxon>
        <taxon>Streptophyta</taxon>
        <taxon>Embryophyta</taxon>
        <taxon>Tracheophyta</taxon>
        <taxon>Spermatophyta</taxon>
        <taxon>Magnoliopsida</taxon>
        <taxon>eudicotyledons</taxon>
        <taxon>Gunneridae</taxon>
        <taxon>Pentapetalae</taxon>
        <taxon>rosids</taxon>
        <taxon>fabids</taxon>
        <taxon>Fabales</taxon>
        <taxon>Fabaceae</taxon>
        <taxon>Papilionoideae</taxon>
        <taxon>50 kb inversion clade</taxon>
        <taxon>NPAAA clade</taxon>
        <taxon>indigoferoid/millettioid clade</taxon>
        <taxon>Phaseoleae</taxon>
        <taxon>Vigna</taxon>
    </lineage>
</organism>
<feature type="domain" description="HAT C-terminal dimerisation" evidence="1">
    <location>
        <begin position="33"/>
        <end position="95"/>
    </location>
</feature>
<dbReference type="GO" id="GO:0046983">
    <property type="term" value="F:protein dimerization activity"/>
    <property type="evidence" value="ECO:0007669"/>
    <property type="project" value="InterPro"/>
</dbReference>
<reference evidence="2 3" key="1">
    <citation type="journal article" date="2023" name="Life. Sci Alliance">
        <title>Evolutionary insights into 3D genome organization and epigenetic landscape of Vigna mungo.</title>
        <authorList>
            <person name="Junaid A."/>
            <person name="Singh B."/>
            <person name="Bhatia S."/>
        </authorList>
    </citation>
    <scope>NUCLEOTIDE SEQUENCE [LARGE SCALE GENOMIC DNA]</scope>
    <source>
        <strain evidence="2">Urdbean</strain>
    </source>
</reference>
<dbReference type="Proteomes" id="UP001374535">
    <property type="component" value="Chromosome 6"/>
</dbReference>
<accession>A0AAQ3RW60</accession>
<evidence type="ECO:0000259" key="1">
    <source>
        <dbReference type="Pfam" id="PF05699"/>
    </source>
</evidence>
<dbReference type="AlphaFoldDB" id="A0AAQ3RW60"/>
<evidence type="ECO:0000313" key="3">
    <source>
        <dbReference type="Proteomes" id="UP001374535"/>
    </source>
</evidence>
<evidence type="ECO:0000313" key="2">
    <source>
        <dbReference type="EMBL" id="WVZ08492.1"/>
    </source>
</evidence>
<gene>
    <name evidence="2" type="ORF">V8G54_021838</name>
</gene>
<dbReference type="InterPro" id="IPR008906">
    <property type="entry name" value="HATC_C_dom"/>
</dbReference>
<dbReference type="EMBL" id="CP144695">
    <property type="protein sequence ID" value="WVZ08492.1"/>
    <property type="molecule type" value="Genomic_DNA"/>
</dbReference>
<keyword evidence="3" id="KW-1185">Reference proteome</keyword>
<proteinExistence type="predicted"/>
<dbReference type="InterPro" id="IPR012337">
    <property type="entry name" value="RNaseH-like_sf"/>
</dbReference>
<dbReference type="PANTHER" id="PTHR32166:SF119">
    <property type="entry name" value="TRANSPOSON SUPERFAMILY, PUTATIVE-RELATED"/>
    <property type="match status" value="1"/>
</dbReference>
<dbReference type="SUPFAM" id="SSF53098">
    <property type="entry name" value="Ribonuclease H-like"/>
    <property type="match status" value="1"/>
</dbReference>
<dbReference type="PANTHER" id="PTHR32166">
    <property type="entry name" value="OSJNBA0013A04.12 PROTEIN"/>
    <property type="match status" value="1"/>
</dbReference>